<evidence type="ECO:0000256" key="8">
    <source>
        <dbReference type="ARBA" id="ARBA00023118"/>
    </source>
</evidence>
<dbReference type="InterPro" id="IPR021127">
    <property type="entry name" value="CRISPR_associated_Cas2"/>
</dbReference>
<dbReference type="Proteomes" id="UP000270190">
    <property type="component" value="Unassembled WGS sequence"/>
</dbReference>
<dbReference type="HAMAP" id="MF_01471">
    <property type="entry name" value="Cas2"/>
    <property type="match status" value="1"/>
</dbReference>
<evidence type="ECO:0000256" key="6">
    <source>
        <dbReference type="ARBA" id="ARBA00022801"/>
    </source>
</evidence>
<feature type="binding site" evidence="9">
    <location>
        <position position="8"/>
    </location>
    <ligand>
        <name>Mg(2+)</name>
        <dbReference type="ChEBI" id="CHEBI:18420"/>
        <note>catalytic</note>
    </ligand>
</feature>
<name>A0A2X0QGJ5_BROTH</name>
<keyword evidence="5 9" id="KW-0255">Endonuclease</keyword>
<dbReference type="InterPro" id="IPR019199">
    <property type="entry name" value="Virulence_VapD/CRISPR_Cas2"/>
</dbReference>
<comment type="cofactor">
    <cofactor evidence="1 9">
        <name>Mg(2+)</name>
        <dbReference type="ChEBI" id="CHEBI:18420"/>
    </cofactor>
</comment>
<keyword evidence="3 9" id="KW-0540">Nuclease</keyword>
<dbReference type="GO" id="GO:0016787">
    <property type="term" value="F:hydrolase activity"/>
    <property type="evidence" value="ECO:0007669"/>
    <property type="project" value="UniProtKB-KW"/>
</dbReference>
<evidence type="ECO:0000256" key="1">
    <source>
        <dbReference type="ARBA" id="ARBA00001946"/>
    </source>
</evidence>
<evidence type="ECO:0000256" key="5">
    <source>
        <dbReference type="ARBA" id="ARBA00022759"/>
    </source>
</evidence>
<comment type="function">
    <text evidence="9">CRISPR (clustered regularly interspaced short palindromic repeat), is an adaptive immune system that provides protection against mobile genetic elements (viruses, transposable elements and conjugative plasmids). CRISPR clusters contain sequences complementary to antecedent mobile elements and target invading nucleic acids. CRISPR clusters are transcribed and processed into CRISPR RNA (crRNA). Functions as a ssRNA-specific endoribonuclease. Involved in the integration of spacer DNA into the CRISPR cassette.</text>
</comment>
<dbReference type="AlphaFoldDB" id="A0A2X0QGJ5"/>
<dbReference type="SUPFAM" id="SSF143430">
    <property type="entry name" value="TTP0101/SSO1404-like"/>
    <property type="match status" value="1"/>
</dbReference>
<dbReference type="GO" id="GO:0004521">
    <property type="term" value="F:RNA endonuclease activity"/>
    <property type="evidence" value="ECO:0007669"/>
    <property type="project" value="InterPro"/>
</dbReference>
<keyword evidence="4 9" id="KW-0479">Metal-binding</keyword>
<gene>
    <name evidence="10" type="primary">cas</name>
    <name evidence="9" type="synonym">cas2</name>
    <name evidence="10" type="ORF">BTBSAS_190008</name>
</gene>
<evidence type="ECO:0000256" key="4">
    <source>
        <dbReference type="ARBA" id="ARBA00022723"/>
    </source>
</evidence>
<evidence type="ECO:0000256" key="2">
    <source>
        <dbReference type="ARBA" id="ARBA00009959"/>
    </source>
</evidence>
<dbReference type="GO" id="GO:0046872">
    <property type="term" value="F:metal ion binding"/>
    <property type="evidence" value="ECO:0007669"/>
    <property type="project" value="UniProtKB-UniRule"/>
</dbReference>
<dbReference type="GO" id="GO:0051607">
    <property type="term" value="P:defense response to virus"/>
    <property type="evidence" value="ECO:0007669"/>
    <property type="project" value="UniProtKB-UniRule"/>
</dbReference>
<keyword evidence="8 9" id="KW-0051">Antiviral defense</keyword>
<evidence type="ECO:0000313" key="11">
    <source>
        <dbReference type="Proteomes" id="UP000270190"/>
    </source>
</evidence>
<accession>A0A2X0QGJ5</accession>
<evidence type="ECO:0000256" key="9">
    <source>
        <dbReference type="HAMAP-Rule" id="MF_01471"/>
    </source>
</evidence>
<comment type="similarity">
    <text evidence="2 9">Belongs to the CRISPR-associated endoribonuclease Cas2 protein family.</text>
</comment>
<evidence type="ECO:0000313" key="10">
    <source>
        <dbReference type="EMBL" id="SPP27835.1"/>
    </source>
</evidence>
<evidence type="ECO:0000256" key="7">
    <source>
        <dbReference type="ARBA" id="ARBA00022842"/>
    </source>
</evidence>
<dbReference type="RefSeq" id="WP_069134525.1">
    <property type="nucleotide sequence ID" value="NZ_MDLO01000001.1"/>
</dbReference>
<proteinExistence type="inferred from homology"/>
<dbReference type="Pfam" id="PF09827">
    <property type="entry name" value="CRISPR_Cas2"/>
    <property type="match status" value="1"/>
</dbReference>
<keyword evidence="7 9" id="KW-0460">Magnesium</keyword>
<sequence>MRILLFFDLPVETTVEKRAYRHFRKYLVQEGFIMLQQSVYSKLVLNGTTANLLKNRIKKACPTKGLVQVLTITEKQYANIDLMVGFQQDKVLDDDSRLTII</sequence>
<dbReference type="EMBL" id="OUNC01000011">
    <property type="protein sequence ID" value="SPP27835.1"/>
    <property type="molecule type" value="Genomic_DNA"/>
</dbReference>
<dbReference type="NCBIfam" id="TIGR01573">
    <property type="entry name" value="cas2"/>
    <property type="match status" value="1"/>
</dbReference>
<organism evidence="10 11">
    <name type="scientific">Brochothrix thermosphacta</name>
    <name type="common">Microbacterium thermosphactum</name>
    <dbReference type="NCBI Taxonomy" id="2756"/>
    <lineage>
        <taxon>Bacteria</taxon>
        <taxon>Bacillati</taxon>
        <taxon>Bacillota</taxon>
        <taxon>Bacilli</taxon>
        <taxon>Bacillales</taxon>
        <taxon>Listeriaceae</taxon>
        <taxon>Brochothrix</taxon>
    </lineage>
</organism>
<evidence type="ECO:0000256" key="3">
    <source>
        <dbReference type="ARBA" id="ARBA00022722"/>
    </source>
</evidence>
<dbReference type="GO" id="GO:0043571">
    <property type="term" value="P:maintenance of CRISPR repeat elements"/>
    <property type="evidence" value="ECO:0007669"/>
    <property type="project" value="UniProtKB-UniRule"/>
</dbReference>
<reference evidence="11" key="1">
    <citation type="submission" date="2018-04" db="EMBL/GenBank/DDBJ databases">
        <authorList>
            <person name="Illikoud N."/>
        </authorList>
    </citation>
    <scope>NUCLEOTIDE SEQUENCE [LARGE SCALE GENOMIC DNA]</scope>
</reference>
<keyword evidence="6 9" id="KW-0378">Hydrolase</keyword>
<dbReference type="EC" id="3.1.-.-" evidence="9"/>
<protein>
    <recommendedName>
        <fullName evidence="9">CRISPR-associated endoribonuclease Cas2</fullName>
        <ecNumber evidence="9">3.1.-.-</ecNumber>
    </recommendedName>
</protein>
<comment type="subunit">
    <text evidence="9">Homodimer, forms a heterotetramer with a Cas1 homodimer.</text>
</comment>